<name>A0A4Q9PKF0_9APHY</name>
<feature type="region of interest" description="Disordered" evidence="1">
    <location>
        <begin position="81"/>
        <end position="102"/>
    </location>
</feature>
<dbReference type="Proteomes" id="UP000292082">
    <property type="component" value="Unassembled WGS sequence"/>
</dbReference>
<proteinExistence type="predicted"/>
<reference evidence="2 3" key="1">
    <citation type="submission" date="2019-01" db="EMBL/GenBank/DDBJ databases">
        <title>Draft genome sequences of three monokaryotic isolates of the white-rot basidiomycete fungus Dichomitus squalens.</title>
        <authorList>
            <consortium name="DOE Joint Genome Institute"/>
            <person name="Lopez S.C."/>
            <person name="Andreopoulos B."/>
            <person name="Pangilinan J."/>
            <person name="Lipzen A."/>
            <person name="Riley R."/>
            <person name="Ahrendt S."/>
            <person name="Ng V."/>
            <person name="Barry K."/>
            <person name="Daum C."/>
            <person name="Grigoriev I.V."/>
            <person name="Hilden K.S."/>
            <person name="Makela M.R."/>
            <person name="de Vries R.P."/>
        </authorList>
    </citation>
    <scope>NUCLEOTIDE SEQUENCE [LARGE SCALE GENOMIC DNA]</scope>
    <source>
        <strain evidence="2 3">CBS 464.89</strain>
    </source>
</reference>
<evidence type="ECO:0000313" key="3">
    <source>
        <dbReference type="Proteomes" id="UP000292082"/>
    </source>
</evidence>
<dbReference type="EMBL" id="ML145186">
    <property type="protein sequence ID" value="TBU54566.1"/>
    <property type="molecule type" value="Genomic_DNA"/>
</dbReference>
<evidence type="ECO:0000256" key="1">
    <source>
        <dbReference type="SAM" id="MobiDB-lite"/>
    </source>
</evidence>
<dbReference type="AlphaFoldDB" id="A0A4Q9PKF0"/>
<gene>
    <name evidence="2" type="ORF">BD310DRAFT_935706</name>
</gene>
<organism evidence="2 3">
    <name type="scientific">Dichomitus squalens</name>
    <dbReference type="NCBI Taxonomy" id="114155"/>
    <lineage>
        <taxon>Eukaryota</taxon>
        <taxon>Fungi</taxon>
        <taxon>Dikarya</taxon>
        <taxon>Basidiomycota</taxon>
        <taxon>Agaricomycotina</taxon>
        <taxon>Agaricomycetes</taxon>
        <taxon>Polyporales</taxon>
        <taxon>Polyporaceae</taxon>
        <taxon>Dichomitus</taxon>
    </lineage>
</organism>
<keyword evidence="3" id="KW-1185">Reference proteome</keyword>
<protein>
    <submittedName>
        <fullName evidence="2">Uncharacterized protein</fullName>
    </submittedName>
</protein>
<sequence>MDRTSASAIMQRHRGIGLRASRHRNLTCASNALLMYGRPVYVPDKSSPHRGLHQALCQVRFTQVFSASFLLADRRASAWETSTQSSRLRAPPQANGLSSAGQALSRVRDLSGPTVRYRSFILREGAPAPYVARLERSAYRARMFQLRARQRCLTTCFVSGNATCERIGSRSKSGRRIRAEA</sequence>
<accession>A0A4Q9PKF0</accession>
<evidence type="ECO:0000313" key="2">
    <source>
        <dbReference type="EMBL" id="TBU54566.1"/>
    </source>
</evidence>